<dbReference type="Proteomes" id="UP000724584">
    <property type="component" value="Unassembled WGS sequence"/>
</dbReference>
<gene>
    <name evidence="1" type="ORF">F5144DRAFT_583664</name>
</gene>
<comment type="caution">
    <text evidence="1">The sequence shown here is derived from an EMBL/GenBank/DDBJ whole genome shotgun (WGS) entry which is preliminary data.</text>
</comment>
<evidence type="ECO:0000313" key="1">
    <source>
        <dbReference type="EMBL" id="KAH6623573.1"/>
    </source>
</evidence>
<sequence length="107" mass="12317">MAALLGLRVRAWTPGFVLRPRVRRRLAFLREDDALLVAAGGAEVLVEEELRLACTDRGVDILGRGERELREALGKWLRLTDERRLGEEGREEVVKRLLLLKDSKWRD</sequence>
<reference evidence="1 2" key="1">
    <citation type="journal article" date="2021" name="Nat. Commun.">
        <title>Genetic determinants of endophytism in the Arabidopsis root mycobiome.</title>
        <authorList>
            <person name="Mesny F."/>
            <person name="Miyauchi S."/>
            <person name="Thiergart T."/>
            <person name="Pickel B."/>
            <person name="Atanasova L."/>
            <person name="Karlsson M."/>
            <person name="Huettel B."/>
            <person name="Barry K.W."/>
            <person name="Haridas S."/>
            <person name="Chen C."/>
            <person name="Bauer D."/>
            <person name="Andreopoulos W."/>
            <person name="Pangilinan J."/>
            <person name="LaButti K."/>
            <person name="Riley R."/>
            <person name="Lipzen A."/>
            <person name="Clum A."/>
            <person name="Drula E."/>
            <person name="Henrissat B."/>
            <person name="Kohler A."/>
            <person name="Grigoriev I.V."/>
            <person name="Martin F.M."/>
            <person name="Hacquard S."/>
        </authorList>
    </citation>
    <scope>NUCLEOTIDE SEQUENCE [LARGE SCALE GENOMIC DNA]</scope>
    <source>
        <strain evidence="1 2">MPI-SDFR-AT-0079</strain>
    </source>
</reference>
<proteinExistence type="predicted"/>
<name>A0ACB7P3I9_9PEZI</name>
<organism evidence="1 2">
    <name type="scientific">Chaetomium tenue</name>
    <dbReference type="NCBI Taxonomy" id="1854479"/>
    <lineage>
        <taxon>Eukaryota</taxon>
        <taxon>Fungi</taxon>
        <taxon>Dikarya</taxon>
        <taxon>Ascomycota</taxon>
        <taxon>Pezizomycotina</taxon>
        <taxon>Sordariomycetes</taxon>
        <taxon>Sordariomycetidae</taxon>
        <taxon>Sordariales</taxon>
        <taxon>Chaetomiaceae</taxon>
        <taxon>Chaetomium</taxon>
    </lineage>
</organism>
<evidence type="ECO:0000313" key="2">
    <source>
        <dbReference type="Proteomes" id="UP000724584"/>
    </source>
</evidence>
<protein>
    <submittedName>
        <fullName evidence="1">Uncharacterized protein</fullName>
    </submittedName>
</protein>
<dbReference type="EMBL" id="JAGIZQ010000006">
    <property type="protein sequence ID" value="KAH6623573.1"/>
    <property type="molecule type" value="Genomic_DNA"/>
</dbReference>
<accession>A0ACB7P3I9</accession>
<keyword evidence="2" id="KW-1185">Reference proteome</keyword>